<dbReference type="OrthoDB" id="9808068at2"/>
<dbReference type="GO" id="GO:0009288">
    <property type="term" value="C:bacterial-type flagellum"/>
    <property type="evidence" value="ECO:0007669"/>
    <property type="project" value="UniProtKB-SubCell"/>
</dbReference>
<accession>A0A1I5J0R7</accession>
<dbReference type="EMBL" id="FOVR01000010">
    <property type="protein sequence ID" value="SFO66223.1"/>
    <property type="molecule type" value="Genomic_DNA"/>
</dbReference>
<keyword evidence="8" id="KW-1185">Reference proteome</keyword>
<evidence type="ECO:0000256" key="4">
    <source>
        <dbReference type="SAM" id="MobiDB-lite"/>
    </source>
</evidence>
<dbReference type="Proteomes" id="UP000199236">
    <property type="component" value="Unassembled WGS sequence"/>
</dbReference>
<keyword evidence="3" id="KW-0964">Secreted</keyword>
<evidence type="ECO:0000256" key="2">
    <source>
        <dbReference type="ARBA" id="ARBA00023143"/>
    </source>
</evidence>
<dbReference type="Gene3D" id="1.20.1330.10">
    <property type="entry name" value="f41 fragment of flagellin, N-terminal domain"/>
    <property type="match status" value="1"/>
</dbReference>
<gene>
    <name evidence="7" type="ORF">SAMN04488056_110115</name>
</gene>
<keyword evidence="7" id="KW-0966">Cell projection</keyword>
<comment type="function">
    <text evidence="3">Flagellin is the subunit protein which polymerizes to form the filaments of bacterial flagella.</text>
</comment>
<name>A0A1I5J0R7_9HYPH</name>
<protein>
    <recommendedName>
        <fullName evidence="3">Flagellin</fullName>
    </recommendedName>
</protein>
<dbReference type="GO" id="GO:0005198">
    <property type="term" value="F:structural molecule activity"/>
    <property type="evidence" value="ECO:0007669"/>
    <property type="project" value="UniProtKB-UniRule"/>
</dbReference>
<feature type="domain" description="Flagellin N-terminal" evidence="5">
    <location>
        <begin position="15"/>
        <end position="107"/>
    </location>
</feature>
<keyword evidence="7" id="KW-0282">Flagellum</keyword>
<evidence type="ECO:0000256" key="3">
    <source>
        <dbReference type="RuleBase" id="RU362073"/>
    </source>
</evidence>
<comment type="subcellular location">
    <subcellularLocation>
        <location evidence="3">Secreted</location>
    </subcellularLocation>
    <subcellularLocation>
        <location evidence="3">Bacterial flagellum</location>
    </subcellularLocation>
</comment>
<dbReference type="Pfam" id="PF00700">
    <property type="entry name" value="Flagellin_C"/>
    <property type="match status" value="1"/>
</dbReference>
<dbReference type="AlphaFoldDB" id="A0A1I5J0R7"/>
<proteinExistence type="inferred from homology"/>
<feature type="region of interest" description="Disordered" evidence="4">
    <location>
        <begin position="99"/>
        <end position="126"/>
    </location>
</feature>
<feature type="compositionally biased region" description="Polar residues" evidence="4">
    <location>
        <begin position="99"/>
        <end position="125"/>
    </location>
</feature>
<dbReference type="InterPro" id="IPR001029">
    <property type="entry name" value="Flagellin_N"/>
</dbReference>
<organism evidence="7 8">
    <name type="scientific">Cohaesibacter marisflavi</name>
    <dbReference type="NCBI Taxonomy" id="655353"/>
    <lineage>
        <taxon>Bacteria</taxon>
        <taxon>Pseudomonadati</taxon>
        <taxon>Pseudomonadota</taxon>
        <taxon>Alphaproteobacteria</taxon>
        <taxon>Hyphomicrobiales</taxon>
        <taxon>Cohaesibacteraceae</taxon>
    </lineage>
</organism>
<feature type="domain" description="Flagellin C-terminal" evidence="6">
    <location>
        <begin position="382"/>
        <end position="466"/>
    </location>
</feature>
<keyword evidence="2 3" id="KW-0975">Bacterial flagellum</keyword>
<dbReference type="GO" id="GO:0005576">
    <property type="term" value="C:extracellular region"/>
    <property type="evidence" value="ECO:0007669"/>
    <property type="project" value="UniProtKB-SubCell"/>
</dbReference>
<dbReference type="STRING" id="655353.SAMN04488056_110115"/>
<dbReference type="SUPFAM" id="SSF64518">
    <property type="entry name" value="Phase 1 flagellin"/>
    <property type="match status" value="2"/>
</dbReference>
<reference evidence="7 8" key="1">
    <citation type="submission" date="2016-10" db="EMBL/GenBank/DDBJ databases">
        <authorList>
            <person name="de Groot N.N."/>
        </authorList>
    </citation>
    <scope>NUCLEOTIDE SEQUENCE [LARGE SCALE GENOMIC DNA]</scope>
    <source>
        <strain evidence="7 8">CGMCC 1.9157</strain>
    </source>
</reference>
<evidence type="ECO:0000256" key="1">
    <source>
        <dbReference type="ARBA" id="ARBA00005709"/>
    </source>
</evidence>
<dbReference type="Pfam" id="PF00669">
    <property type="entry name" value="Flagellin_N"/>
    <property type="match status" value="1"/>
</dbReference>
<keyword evidence="7" id="KW-0969">Cilium</keyword>
<dbReference type="InterPro" id="IPR046358">
    <property type="entry name" value="Flagellin_C"/>
</dbReference>
<comment type="similarity">
    <text evidence="1 3">Belongs to the bacterial flagellin family.</text>
</comment>
<evidence type="ECO:0000313" key="7">
    <source>
        <dbReference type="EMBL" id="SFO66223.1"/>
    </source>
</evidence>
<evidence type="ECO:0000259" key="5">
    <source>
        <dbReference type="Pfam" id="PF00669"/>
    </source>
</evidence>
<sequence>MSSDITLSAGVRSNLLSLQKTADMMSTTQNRLATGKKVNSALDNPTNFFTSESLGARANDLSNLLDGISNSIKTIEAADNGISAITDLVESAQATVRQAQSNNNSNTGTNIQGNRSINTSGASESTAKERAEGIALNSANIGFAAGTNFTVESKSESGVTKTFDLVEHFSNTGESLTDGDLDTTGSQAYTIKDLVDDINASGVATAKITEDGRLDISANGNAELTLSISHDDGAAASAGAQDTSVWAGLGFGQFADIDPDGAGPLTATDPGGTDATFTGAASGTNDVLTIKNFAGTQDASNTELVDQYNGIMDQIDELARDSSYNGINLIDGSSNDLTVSFNEKRDETKSELTIQSADLTASGLALTDATTLDTDESNLKLDALSDALITLRKQASTFGSNLSTVQIRKDYTKEMINTLQTGADNLVLADSNEEGANMLALQTRQTLSTTALSLASQADQAVTSFLRA</sequence>
<evidence type="ECO:0000259" key="6">
    <source>
        <dbReference type="Pfam" id="PF00700"/>
    </source>
</evidence>
<evidence type="ECO:0000313" key="8">
    <source>
        <dbReference type="Proteomes" id="UP000199236"/>
    </source>
</evidence>